<dbReference type="AlphaFoldDB" id="A0A699R5E5"/>
<proteinExistence type="predicted"/>
<feature type="region of interest" description="Disordered" evidence="1">
    <location>
        <begin position="64"/>
        <end position="124"/>
    </location>
</feature>
<dbReference type="EMBL" id="BKCJ011074362">
    <property type="protein sequence ID" value="GFC80277.1"/>
    <property type="molecule type" value="Genomic_DNA"/>
</dbReference>
<feature type="non-terminal residue" evidence="2">
    <location>
        <position position="1"/>
    </location>
</feature>
<evidence type="ECO:0000256" key="1">
    <source>
        <dbReference type="SAM" id="MobiDB-lite"/>
    </source>
</evidence>
<accession>A0A699R5E5</accession>
<feature type="non-terminal residue" evidence="2">
    <location>
        <position position="158"/>
    </location>
</feature>
<comment type="caution">
    <text evidence="2">The sequence shown here is derived from an EMBL/GenBank/DDBJ whole genome shotgun (WGS) entry which is preliminary data.</text>
</comment>
<sequence>VNIETIEAFMNRVGYQDIPQRIEEDYYSIKDDISLVSVYTTGNVLVRGMLILDAFLTREIHATDDFKESTPRAHRTPTLTASPQGKKRKLSVGESSSPRKTHKITIKKRKQSTPLIPHPRDDRERCNAEATLLSLALHKTALAAEAQENVAKVQEKLD</sequence>
<organism evidence="2">
    <name type="scientific">Tanacetum cinerariifolium</name>
    <name type="common">Dalmatian daisy</name>
    <name type="synonym">Chrysanthemum cinerariifolium</name>
    <dbReference type="NCBI Taxonomy" id="118510"/>
    <lineage>
        <taxon>Eukaryota</taxon>
        <taxon>Viridiplantae</taxon>
        <taxon>Streptophyta</taxon>
        <taxon>Embryophyta</taxon>
        <taxon>Tracheophyta</taxon>
        <taxon>Spermatophyta</taxon>
        <taxon>Magnoliopsida</taxon>
        <taxon>eudicotyledons</taxon>
        <taxon>Gunneridae</taxon>
        <taxon>Pentapetalae</taxon>
        <taxon>asterids</taxon>
        <taxon>campanulids</taxon>
        <taxon>Asterales</taxon>
        <taxon>Asteraceae</taxon>
        <taxon>Asteroideae</taxon>
        <taxon>Anthemideae</taxon>
        <taxon>Anthemidinae</taxon>
        <taxon>Tanacetum</taxon>
    </lineage>
</organism>
<protein>
    <submittedName>
        <fullName evidence="2">Uncharacterized protein</fullName>
    </submittedName>
</protein>
<feature type="compositionally biased region" description="Basic residues" evidence="1">
    <location>
        <begin position="99"/>
        <end position="111"/>
    </location>
</feature>
<evidence type="ECO:0000313" key="2">
    <source>
        <dbReference type="EMBL" id="GFC80277.1"/>
    </source>
</evidence>
<reference evidence="2" key="1">
    <citation type="journal article" date="2019" name="Sci. Rep.">
        <title>Draft genome of Tanacetum cinerariifolium, the natural source of mosquito coil.</title>
        <authorList>
            <person name="Yamashiro T."/>
            <person name="Shiraishi A."/>
            <person name="Satake H."/>
            <person name="Nakayama K."/>
        </authorList>
    </citation>
    <scope>NUCLEOTIDE SEQUENCE</scope>
</reference>
<name>A0A699R5E5_TANCI</name>
<gene>
    <name evidence="2" type="ORF">Tci_852247</name>
</gene>